<dbReference type="EMBL" id="JAQMWT010000590">
    <property type="protein sequence ID" value="KAJ8599083.1"/>
    <property type="molecule type" value="Genomic_DNA"/>
</dbReference>
<gene>
    <name evidence="6" type="ORF">CTAYLR_007621</name>
</gene>
<evidence type="ECO:0000313" key="7">
    <source>
        <dbReference type="Proteomes" id="UP001230188"/>
    </source>
</evidence>
<feature type="repeat" description="ANK" evidence="3">
    <location>
        <begin position="73"/>
        <end position="105"/>
    </location>
</feature>
<keyword evidence="7" id="KW-1185">Reference proteome</keyword>
<reference evidence="6" key="1">
    <citation type="submission" date="2023-01" db="EMBL/GenBank/DDBJ databases">
        <title>Metagenome sequencing of chrysophaentin producing Chrysophaeum taylorii.</title>
        <authorList>
            <person name="Davison J."/>
            <person name="Bewley C."/>
        </authorList>
    </citation>
    <scope>NUCLEOTIDE SEQUENCE</scope>
    <source>
        <strain evidence="6">NIES-1699</strain>
    </source>
</reference>
<evidence type="ECO:0000256" key="4">
    <source>
        <dbReference type="SAM" id="MobiDB-lite"/>
    </source>
</evidence>
<dbReference type="GO" id="GO:0008408">
    <property type="term" value="F:3'-5' exonuclease activity"/>
    <property type="evidence" value="ECO:0007669"/>
    <property type="project" value="InterPro"/>
</dbReference>
<feature type="region of interest" description="Disordered" evidence="4">
    <location>
        <begin position="179"/>
        <end position="213"/>
    </location>
</feature>
<name>A0AAD7XH31_9STRA</name>
<dbReference type="PANTHER" id="PTHR24171">
    <property type="entry name" value="ANKYRIN REPEAT DOMAIN-CONTAINING PROTEIN 39-RELATED"/>
    <property type="match status" value="1"/>
</dbReference>
<protein>
    <recommendedName>
        <fullName evidence="5">3'-5' exonuclease domain-containing protein</fullName>
    </recommendedName>
</protein>
<dbReference type="Proteomes" id="UP001230188">
    <property type="component" value="Unassembled WGS sequence"/>
</dbReference>
<dbReference type="InterPro" id="IPR002110">
    <property type="entry name" value="Ankyrin_rpt"/>
</dbReference>
<keyword evidence="1" id="KW-0677">Repeat</keyword>
<evidence type="ECO:0000256" key="3">
    <source>
        <dbReference type="PROSITE-ProRule" id="PRU00023"/>
    </source>
</evidence>
<dbReference type="SMART" id="SM00248">
    <property type="entry name" value="ANK"/>
    <property type="match status" value="2"/>
</dbReference>
<dbReference type="AlphaFoldDB" id="A0AAD7XH31"/>
<dbReference type="GO" id="GO:0006139">
    <property type="term" value="P:nucleobase-containing compound metabolic process"/>
    <property type="evidence" value="ECO:0007669"/>
    <property type="project" value="InterPro"/>
</dbReference>
<feature type="domain" description="3'-5' exonuclease" evidence="5">
    <location>
        <begin position="296"/>
        <end position="394"/>
    </location>
</feature>
<dbReference type="InterPro" id="IPR012337">
    <property type="entry name" value="RNaseH-like_sf"/>
</dbReference>
<dbReference type="SUPFAM" id="SSF48403">
    <property type="entry name" value="Ankyrin repeat"/>
    <property type="match status" value="1"/>
</dbReference>
<dbReference type="Gene3D" id="3.30.420.10">
    <property type="entry name" value="Ribonuclease H-like superfamily/Ribonuclease H"/>
    <property type="match status" value="1"/>
</dbReference>
<dbReference type="PROSITE" id="PS50297">
    <property type="entry name" value="ANK_REP_REGION"/>
    <property type="match status" value="1"/>
</dbReference>
<dbReference type="Pfam" id="PF12796">
    <property type="entry name" value="Ank_2"/>
    <property type="match status" value="1"/>
</dbReference>
<dbReference type="Gene3D" id="1.25.40.20">
    <property type="entry name" value="Ankyrin repeat-containing domain"/>
    <property type="match status" value="1"/>
</dbReference>
<evidence type="ECO:0000259" key="5">
    <source>
        <dbReference type="Pfam" id="PF01612"/>
    </source>
</evidence>
<dbReference type="InterPro" id="IPR002562">
    <property type="entry name" value="3'-5'_exonuclease_dom"/>
</dbReference>
<proteinExistence type="predicted"/>
<dbReference type="PANTHER" id="PTHR24171:SF9">
    <property type="entry name" value="ANKYRIN REPEAT DOMAIN-CONTAINING PROTEIN 39"/>
    <property type="match status" value="1"/>
</dbReference>
<dbReference type="SUPFAM" id="SSF53098">
    <property type="entry name" value="Ribonuclease H-like"/>
    <property type="match status" value="1"/>
</dbReference>
<evidence type="ECO:0000256" key="1">
    <source>
        <dbReference type="ARBA" id="ARBA00022737"/>
    </source>
</evidence>
<dbReference type="InterPro" id="IPR036397">
    <property type="entry name" value="RNaseH_sf"/>
</dbReference>
<organism evidence="6 7">
    <name type="scientific">Chrysophaeum taylorii</name>
    <dbReference type="NCBI Taxonomy" id="2483200"/>
    <lineage>
        <taxon>Eukaryota</taxon>
        <taxon>Sar</taxon>
        <taxon>Stramenopiles</taxon>
        <taxon>Ochrophyta</taxon>
        <taxon>Pelagophyceae</taxon>
        <taxon>Pelagomonadales</taxon>
        <taxon>Pelagomonadaceae</taxon>
        <taxon>Chrysophaeum</taxon>
    </lineage>
</organism>
<dbReference type="Pfam" id="PF01612">
    <property type="entry name" value="DNA_pol_A_exo1"/>
    <property type="match status" value="1"/>
</dbReference>
<evidence type="ECO:0000313" key="6">
    <source>
        <dbReference type="EMBL" id="KAJ8599083.1"/>
    </source>
</evidence>
<dbReference type="GO" id="GO:0003676">
    <property type="term" value="F:nucleic acid binding"/>
    <property type="evidence" value="ECO:0007669"/>
    <property type="project" value="InterPro"/>
</dbReference>
<dbReference type="PROSITE" id="PS50088">
    <property type="entry name" value="ANK_REPEAT"/>
    <property type="match status" value="1"/>
</dbReference>
<sequence length="402" mass="44125">MASQVRRLAGGSEPALLAKALEGWSASAIDEACDASGKGPLMMASWRGALGNVEFLLAKGCDVDRIAVGEFTYGKTPLFFAITRGRDEVVKLLLAHGASTRIVNNKGQTPRSLGASHLEPSTVAALAEAEGEGEWQNYRASHSDGFVYGDLDRRFLDRPLAETDVVVFDVCVNPTTPATRRGNFDRNNNPTRVRRPTTKKITPPPRAKVVARPRRRREIRLPPSRLVDPFRSLRCPARRGVATLASPPTWGLVEQQDLGPLVFFDAEFEENRLETLQLAFLEGSDLRTHVLDAAVAATIVPRLFDGNRWLVGFSIKRDLNLLGRSGADFCLDLQHLAGCPSQPPSLAAVVRDKLDLHLDKTYQRADWTIRPLPPAMLHYAALDAAILAFLLPALLPDDAIFL</sequence>
<dbReference type="InterPro" id="IPR036770">
    <property type="entry name" value="Ankyrin_rpt-contain_sf"/>
</dbReference>
<accession>A0AAD7XH31</accession>
<keyword evidence="2 3" id="KW-0040">ANK repeat</keyword>
<comment type="caution">
    <text evidence="6">The sequence shown here is derived from an EMBL/GenBank/DDBJ whole genome shotgun (WGS) entry which is preliminary data.</text>
</comment>
<evidence type="ECO:0000256" key="2">
    <source>
        <dbReference type="ARBA" id="ARBA00023043"/>
    </source>
</evidence>